<evidence type="ECO:0000313" key="3">
    <source>
        <dbReference type="Proteomes" id="UP000293195"/>
    </source>
</evidence>
<dbReference type="Pfam" id="PF26640">
    <property type="entry name" value="DUF8212"/>
    <property type="match status" value="1"/>
</dbReference>
<dbReference type="PANTHER" id="PTHR10622">
    <property type="entry name" value="HET DOMAIN-CONTAINING PROTEIN"/>
    <property type="match status" value="1"/>
</dbReference>
<evidence type="ECO:0000259" key="1">
    <source>
        <dbReference type="Pfam" id="PF26640"/>
    </source>
</evidence>
<organism evidence="2 3">
    <name type="scientific">Alternaria tenuissima</name>
    <dbReference type="NCBI Taxonomy" id="119927"/>
    <lineage>
        <taxon>Eukaryota</taxon>
        <taxon>Fungi</taxon>
        <taxon>Dikarya</taxon>
        <taxon>Ascomycota</taxon>
        <taxon>Pezizomycotina</taxon>
        <taxon>Dothideomycetes</taxon>
        <taxon>Pleosporomycetidae</taxon>
        <taxon>Pleosporales</taxon>
        <taxon>Pleosporineae</taxon>
        <taxon>Pleosporaceae</taxon>
        <taxon>Alternaria</taxon>
        <taxon>Alternaria sect. Alternaria</taxon>
        <taxon>Alternaria alternata complex</taxon>
    </lineage>
</organism>
<proteinExistence type="predicted"/>
<evidence type="ECO:0000313" key="2">
    <source>
        <dbReference type="EMBL" id="RYN91419.1"/>
    </source>
</evidence>
<feature type="domain" description="DUF8212" evidence="1">
    <location>
        <begin position="130"/>
        <end position="157"/>
    </location>
</feature>
<dbReference type="InterPro" id="IPR058525">
    <property type="entry name" value="DUF8212"/>
</dbReference>
<sequence>MYNWYKEAKVCYVLLEDLPAHLGLDDQIAKCRWFTRGWTLQELLAPSNVEFYDQDWVFRGSKKDHSDTISKLTSIPTKVLLKPRTIYKRSVSARMSWASKRVTKRTEDMAYCLLGIFEINMPLIYGEGKRAFLRLQEEIIRRNNDLTILAWEHLSHHKRWDDLVEVLATSPAAFAGSAKLQNISIGSGPEFSITNRGLLLTGDLKLSYRSSRQRPKNSTYVLQIATTADSTKREIGLRKLAPRLYGRLRKLPRLGDHNASSDDRDYITEIPTDENTIYITTDFHHTVDFAHLAASRKNALHIPKQENLKVYGVTPQWLWDHSDAVFLQTRQDTPYPYYSSVVAVQFMSWLGGHVDFITVVYESGVIHPVLHVFSEYSAWEHRKDIERLFPAWSEECTLHRRGANHREMVPEKNISWEDIRREAPWLLEKGDSIYMPDTKGPGYSIQFFLESGKLDPHNVPVISLKASVIENEPGVDTTQK</sequence>
<dbReference type="EMBL" id="PDXF01000065">
    <property type="protein sequence ID" value="RYN91419.1"/>
    <property type="molecule type" value="Genomic_DNA"/>
</dbReference>
<accession>A0ABY0G0X1</accession>
<protein>
    <recommendedName>
        <fullName evidence="1">DUF8212 domain-containing protein</fullName>
    </recommendedName>
</protein>
<keyword evidence="3" id="KW-1185">Reference proteome</keyword>
<comment type="caution">
    <text evidence="2">The sequence shown here is derived from an EMBL/GenBank/DDBJ whole genome shotgun (WGS) entry which is preliminary data.</text>
</comment>
<dbReference type="Proteomes" id="UP000293195">
    <property type="component" value="Unassembled WGS sequence"/>
</dbReference>
<name>A0ABY0G0X1_9PLEO</name>
<dbReference type="PANTHER" id="PTHR10622:SF12">
    <property type="entry name" value="HET DOMAIN-CONTAINING PROTEIN"/>
    <property type="match status" value="1"/>
</dbReference>
<gene>
    <name evidence="2" type="ORF">AA0119_g10411</name>
</gene>
<reference evidence="3" key="1">
    <citation type="journal article" date="2019" name="bioRxiv">
        <title>Genomics, evolutionary history and diagnostics of the Alternaria alternata species group including apple and Asian pear pathotypes.</title>
        <authorList>
            <person name="Armitage A.D."/>
            <person name="Cockerton H.M."/>
            <person name="Sreenivasaprasad S."/>
            <person name="Woodhall J.W."/>
            <person name="Lane C.R."/>
            <person name="Harrison R.J."/>
            <person name="Clarkson J.P."/>
        </authorList>
    </citation>
    <scope>NUCLEOTIDE SEQUENCE [LARGE SCALE GENOMIC DNA]</scope>
    <source>
        <strain evidence="3">FERA 635</strain>
    </source>
</reference>